<dbReference type="Pfam" id="PF20097">
    <property type="entry name" value="DUF6487"/>
    <property type="match status" value="1"/>
</dbReference>
<feature type="domain" description="DUF6487" evidence="1">
    <location>
        <begin position="3"/>
        <end position="65"/>
    </location>
</feature>
<dbReference type="EMBL" id="FNWV01000003">
    <property type="protein sequence ID" value="SEH50419.1"/>
    <property type="molecule type" value="Genomic_DNA"/>
</dbReference>
<name>A0A1H6IV52_RUMFL</name>
<dbReference type="AlphaFoldDB" id="A0A1H6IV52"/>
<evidence type="ECO:0000313" key="3">
    <source>
        <dbReference type="Proteomes" id="UP000183190"/>
    </source>
</evidence>
<dbReference type="OrthoDB" id="384892at2"/>
<dbReference type="RefSeq" id="WP_074714941.1">
    <property type="nucleotide sequence ID" value="NZ_FNWV01000003.1"/>
</dbReference>
<sequence length="71" mass="8152">MKCPECGKECRKGFIEAKDSGSITQLFTSVIWYPEDEKDKMIRKNTVHLSLHGEGYYCDECMKVIGVFAEK</sequence>
<protein>
    <recommendedName>
        <fullName evidence="1">DUF6487 domain-containing protein</fullName>
    </recommendedName>
</protein>
<accession>A0A1H6IV52</accession>
<reference evidence="2 3" key="1">
    <citation type="submission" date="2016-10" db="EMBL/GenBank/DDBJ databases">
        <authorList>
            <person name="de Groot N.N."/>
        </authorList>
    </citation>
    <scope>NUCLEOTIDE SEQUENCE [LARGE SCALE GENOMIC DNA]</scope>
    <source>
        <strain evidence="2 3">YAD2003</strain>
    </source>
</reference>
<dbReference type="InterPro" id="IPR045504">
    <property type="entry name" value="DUF6487"/>
</dbReference>
<gene>
    <name evidence="2" type="ORF">SAMN02910265_01039</name>
</gene>
<evidence type="ECO:0000313" key="2">
    <source>
        <dbReference type="EMBL" id="SEH50419.1"/>
    </source>
</evidence>
<organism evidence="2 3">
    <name type="scientific">Ruminococcus flavefaciens</name>
    <dbReference type="NCBI Taxonomy" id="1265"/>
    <lineage>
        <taxon>Bacteria</taxon>
        <taxon>Bacillati</taxon>
        <taxon>Bacillota</taxon>
        <taxon>Clostridia</taxon>
        <taxon>Eubacteriales</taxon>
        <taxon>Oscillospiraceae</taxon>
        <taxon>Ruminococcus</taxon>
    </lineage>
</organism>
<evidence type="ECO:0000259" key="1">
    <source>
        <dbReference type="Pfam" id="PF20097"/>
    </source>
</evidence>
<dbReference type="Proteomes" id="UP000183190">
    <property type="component" value="Unassembled WGS sequence"/>
</dbReference>
<proteinExistence type="predicted"/>